<proteinExistence type="predicted"/>
<evidence type="ECO:0000313" key="3">
    <source>
        <dbReference type="Proteomes" id="UP000030693"/>
    </source>
</evidence>
<dbReference type="Proteomes" id="UP000030693">
    <property type="component" value="Unassembled WGS sequence"/>
</dbReference>
<sequence length="196" mass="22256">MTIFNVPDGLKGAGQWMAMISDLGGPKNRPEHCFGAWTTNAGRVNAMTVVHASSEPEYLEPPYWSIGGSRLAQLHMPLYSHYRWAFIRHYLLDLPLAVAVLSDMLIEQIAQEVHASKRPHIEELREVRAQEGTSPEAVDQLLKMLQRTDEEQAHLRRAMAVLRQKLAAIYMICNCSSPLMVWGLAHWNQSKMRPAR</sequence>
<dbReference type="GeneID" id="20524813"/>
<accession>A0A058ZG98</accession>
<dbReference type="RefSeq" id="XP_009492193.1">
    <property type="nucleotide sequence ID" value="XM_009493918.1"/>
</dbReference>
<keyword evidence="1" id="KW-0472">Membrane</keyword>
<dbReference type="EMBL" id="KB932201">
    <property type="protein sequence ID" value="KCV72492.1"/>
    <property type="molecule type" value="Genomic_DNA"/>
</dbReference>
<reference evidence="2" key="1">
    <citation type="submission" date="2013-04" db="EMBL/GenBank/DDBJ databases">
        <title>The Genome Sequence of Fonticula alba ATCC 38817.</title>
        <authorList>
            <consortium name="The Broad Institute Genomics Platform"/>
            <person name="Russ C."/>
            <person name="Cuomo C."/>
            <person name="Burger G."/>
            <person name="Gray M.W."/>
            <person name="Holland P.W.H."/>
            <person name="King N."/>
            <person name="Lang F.B.F."/>
            <person name="Roger A.J."/>
            <person name="Ruiz-Trillo I."/>
            <person name="Brown M."/>
            <person name="Walker B."/>
            <person name="Young S."/>
            <person name="Zeng Q."/>
            <person name="Gargeya S."/>
            <person name="Fitzgerald M."/>
            <person name="Haas B."/>
            <person name="Abouelleil A."/>
            <person name="Allen A.W."/>
            <person name="Alvarado L."/>
            <person name="Arachchi H.M."/>
            <person name="Berlin A.M."/>
            <person name="Chapman S.B."/>
            <person name="Gainer-Dewar J."/>
            <person name="Goldberg J."/>
            <person name="Griggs A."/>
            <person name="Gujja S."/>
            <person name="Hansen M."/>
            <person name="Howarth C."/>
            <person name="Imamovic A."/>
            <person name="Ireland A."/>
            <person name="Larimer J."/>
            <person name="McCowan C."/>
            <person name="Murphy C."/>
            <person name="Pearson M."/>
            <person name="Poon T.W."/>
            <person name="Priest M."/>
            <person name="Roberts A."/>
            <person name="Saif S."/>
            <person name="Shea T."/>
            <person name="Sisk P."/>
            <person name="Sykes S."/>
            <person name="Wortman J."/>
            <person name="Nusbaum C."/>
            <person name="Birren B."/>
        </authorList>
    </citation>
    <scope>NUCLEOTIDE SEQUENCE [LARGE SCALE GENOMIC DNA]</scope>
    <source>
        <strain evidence="2">ATCC 38817</strain>
    </source>
</reference>
<protein>
    <submittedName>
        <fullName evidence="2">Uncharacterized protein</fullName>
    </submittedName>
</protein>
<evidence type="ECO:0000313" key="2">
    <source>
        <dbReference type="EMBL" id="KCV72492.1"/>
    </source>
</evidence>
<dbReference type="AlphaFoldDB" id="A0A058ZG98"/>
<evidence type="ECO:0000256" key="1">
    <source>
        <dbReference type="SAM" id="Phobius"/>
    </source>
</evidence>
<gene>
    <name evidence="2" type="ORF">H696_00088</name>
</gene>
<organism evidence="2">
    <name type="scientific">Fonticula alba</name>
    <name type="common">Slime mold</name>
    <dbReference type="NCBI Taxonomy" id="691883"/>
    <lineage>
        <taxon>Eukaryota</taxon>
        <taxon>Rotosphaerida</taxon>
        <taxon>Fonticulaceae</taxon>
        <taxon>Fonticula</taxon>
    </lineage>
</organism>
<keyword evidence="1" id="KW-0812">Transmembrane</keyword>
<keyword evidence="3" id="KW-1185">Reference proteome</keyword>
<keyword evidence="1" id="KW-1133">Transmembrane helix</keyword>
<name>A0A058ZG98_FONAL</name>
<feature type="transmembrane region" description="Helical" evidence="1">
    <location>
        <begin position="166"/>
        <end position="185"/>
    </location>
</feature>